<evidence type="ECO:0000256" key="1">
    <source>
        <dbReference type="SAM" id="Phobius"/>
    </source>
</evidence>
<evidence type="ECO:0000313" key="2">
    <source>
        <dbReference type="EMBL" id="OHA76309.1"/>
    </source>
</evidence>
<organism evidence="2 3">
    <name type="scientific">Candidatus Wildermuthbacteria bacterium RIFCSPLOWO2_02_FULL_47_9c</name>
    <dbReference type="NCBI Taxonomy" id="1802466"/>
    <lineage>
        <taxon>Bacteria</taxon>
        <taxon>Candidatus Wildermuthiibacteriota</taxon>
    </lineage>
</organism>
<dbReference type="Proteomes" id="UP000178222">
    <property type="component" value="Unassembled WGS sequence"/>
</dbReference>
<keyword evidence="1" id="KW-0472">Membrane</keyword>
<gene>
    <name evidence="2" type="ORF">A3J30_01170</name>
</gene>
<name>A0A1G2RV97_9BACT</name>
<evidence type="ECO:0000313" key="3">
    <source>
        <dbReference type="Proteomes" id="UP000178222"/>
    </source>
</evidence>
<reference evidence="2 3" key="1">
    <citation type="journal article" date="2016" name="Nat. Commun.">
        <title>Thousands of microbial genomes shed light on interconnected biogeochemical processes in an aquifer system.</title>
        <authorList>
            <person name="Anantharaman K."/>
            <person name="Brown C.T."/>
            <person name="Hug L.A."/>
            <person name="Sharon I."/>
            <person name="Castelle C.J."/>
            <person name="Probst A.J."/>
            <person name="Thomas B.C."/>
            <person name="Singh A."/>
            <person name="Wilkins M.J."/>
            <person name="Karaoz U."/>
            <person name="Brodie E.L."/>
            <person name="Williams K.H."/>
            <person name="Hubbard S.S."/>
            <person name="Banfield J.F."/>
        </authorList>
    </citation>
    <scope>NUCLEOTIDE SEQUENCE [LARGE SCALE GENOMIC DNA]</scope>
</reference>
<protein>
    <recommendedName>
        <fullName evidence="4">Prepilin-type N-terminal cleavage/methylation domain-containing protein</fullName>
    </recommendedName>
</protein>
<sequence>MKREKKKEKKFGGFTLIEMLIYVASLVLVIGTVAAMLVWLVRASNEVHVKNELAANIEHALILMSNEIREAQSVYAPTSVFESSPGQLSLKTRNSVPADESSTYIDFFLCGTRLCVKRESQLPLAITTEKIEIQNLEFAPVQTGSARSIQITLGAAYRAAVQEMQTTVSLRMHE</sequence>
<keyword evidence="1" id="KW-0812">Transmembrane</keyword>
<keyword evidence="1" id="KW-1133">Transmembrane helix</keyword>
<accession>A0A1G2RV97</accession>
<feature type="transmembrane region" description="Helical" evidence="1">
    <location>
        <begin position="20"/>
        <end position="41"/>
    </location>
</feature>
<comment type="caution">
    <text evidence="2">The sequence shown here is derived from an EMBL/GenBank/DDBJ whole genome shotgun (WGS) entry which is preliminary data.</text>
</comment>
<evidence type="ECO:0008006" key="4">
    <source>
        <dbReference type="Google" id="ProtNLM"/>
    </source>
</evidence>
<dbReference type="AlphaFoldDB" id="A0A1G2RV97"/>
<proteinExistence type="predicted"/>
<dbReference type="EMBL" id="MHUL01000036">
    <property type="protein sequence ID" value="OHA76309.1"/>
    <property type="molecule type" value="Genomic_DNA"/>
</dbReference>